<feature type="transmembrane region" description="Helical" evidence="6">
    <location>
        <begin position="12"/>
        <end position="30"/>
    </location>
</feature>
<evidence type="ECO:0000256" key="1">
    <source>
        <dbReference type="ARBA" id="ARBA00004651"/>
    </source>
</evidence>
<dbReference type="Proteomes" id="UP000321362">
    <property type="component" value="Chromosome"/>
</dbReference>
<dbReference type="PANTHER" id="PTHR30619">
    <property type="entry name" value="DNA INTERNALIZATION/COMPETENCE PROTEIN COMEC/REC2"/>
    <property type="match status" value="1"/>
</dbReference>
<feature type="transmembrane region" description="Helical" evidence="6">
    <location>
        <begin position="396"/>
        <end position="416"/>
    </location>
</feature>
<feature type="domain" description="DUF4131" evidence="8">
    <location>
        <begin position="33"/>
        <end position="194"/>
    </location>
</feature>
<feature type="transmembrane region" description="Helical" evidence="6">
    <location>
        <begin position="65"/>
        <end position="86"/>
    </location>
</feature>
<comment type="subcellular location">
    <subcellularLocation>
        <location evidence="1">Cell membrane</location>
        <topology evidence="1">Multi-pass membrane protein</topology>
    </subcellularLocation>
</comment>
<dbReference type="GO" id="GO:0005886">
    <property type="term" value="C:plasma membrane"/>
    <property type="evidence" value="ECO:0007669"/>
    <property type="project" value="UniProtKB-SubCell"/>
</dbReference>
<evidence type="ECO:0000256" key="2">
    <source>
        <dbReference type="ARBA" id="ARBA00022475"/>
    </source>
</evidence>
<organism evidence="9 10">
    <name type="scientific">Mucilaginibacter ginsenosidivorax</name>
    <dbReference type="NCBI Taxonomy" id="862126"/>
    <lineage>
        <taxon>Bacteria</taxon>
        <taxon>Pseudomonadati</taxon>
        <taxon>Bacteroidota</taxon>
        <taxon>Sphingobacteriia</taxon>
        <taxon>Sphingobacteriales</taxon>
        <taxon>Sphingobacteriaceae</taxon>
        <taxon>Mucilaginibacter</taxon>
    </lineage>
</organism>
<proteinExistence type="predicted"/>
<dbReference type="RefSeq" id="WP_147056990.1">
    <property type="nucleotide sequence ID" value="NZ_CP042437.1"/>
</dbReference>
<dbReference type="KEGG" id="mgk:FSB76_21520"/>
<dbReference type="EMBL" id="CP042437">
    <property type="protein sequence ID" value="QEC78396.1"/>
    <property type="molecule type" value="Genomic_DNA"/>
</dbReference>
<name>A0A5B8W619_9SPHI</name>
<feature type="transmembrane region" description="Helical" evidence="6">
    <location>
        <begin position="460"/>
        <end position="480"/>
    </location>
</feature>
<dbReference type="Pfam" id="PF03772">
    <property type="entry name" value="Competence"/>
    <property type="match status" value="1"/>
</dbReference>
<dbReference type="Pfam" id="PF13567">
    <property type="entry name" value="DUF4131"/>
    <property type="match status" value="1"/>
</dbReference>
<feature type="domain" description="ComEC/Rec2-related protein" evidence="7">
    <location>
        <begin position="240"/>
        <end position="507"/>
    </location>
</feature>
<evidence type="ECO:0000256" key="6">
    <source>
        <dbReference type="SAM" id="Phobius"/>
    </source>
</evidence>
<evidence type="ECO:0000256" key="4">
    <source>
        <dbReference type="ARBA" id="ARBA00022989"/>
    </source>
</evidence>
<feature type="transmembrane region" description="Helical" evidence="6">
    <location>
        <begin position="260"/>
        <end position="279"/>
    </location>
</feature>
<dbReference type="InterPro" id="IPR004477">
    <property type="entry name" value="ComEC_N"/>
</dbReference>
<dbReference type="PANTHER" id="PTHR30619:SF1">
    <property type="entry name" value="RECOMBINATION PROTEIN 2"/>
    <property type="match status" value="1"/>
</dbReference>
<sequence length="700" mass="78058">MIANHKGEIPFVVLLLPFLLGIASGIGFITAAYLPLLWSIFGGLGIAFILLNLSYQRLAIYKTRWLGGLLITIILFSAGCICAVNNNELNDARHFSRSPAQYLSIKINTEPQLKNGLIRFTATVGQSVNNKQSMPVTGTILVTIKDSATISLQYGDELVIPAKYTPIDPPFTPGEFNYKQYLAHQNIYYQAFLYPGMYRVIKHGTGNPLIAFSLRLRQQMINRFKQQMHDPGAIAVASTLILGYKADLSSDILQAYSKTGTIHVLSVSGAHVAIIYILLQFTLGFLNGYRHGRVIKAVIIIALIWYYSLLSGFSPAVCRAAAMISMVIIGKTYARYINLLNILAVSAFALLLYNPLLITDVGFQLSYLAVAGLVVLQPVVYKWLTFKNKWADKVWMACSVSIAAQVITFPLSALYFHQFPVYFSLSNLLIIIPTSVIMYSGVAYLALSSVPLLSTLLARLLEYAILFMNKALAIIEYAPFASIGKIWLTVPEYLLLYIIIISGFYYLYNKKTWLLKLSLTSLLLFATSISLKRYLAENAHSIAFLNLRKNTGIVFKNGNSAVVLTNLADTNKNYKYSVQPYLDSSQVAHTTIIGLNQNISLTWFKKQGALMQFYNKRIIIFDKQLQNQRQPGKLIASYLYITGNPHVSLQAVNSNFDYQTLIIDGSNSNQTVERFSAGAKALNVNFKILKRNNSLIIVSN</sequence>
<keyword evidence="3 6" id="KW-0812">Transmembrane</keyword>
<evidence type="ECO:0000256" key="5">
    <source>
        <dbReference type="ARBA" id="ARBA00023136"/>
    </source>
</evidence>
<dbReference type="InterPro" id="IPR025405">
    <property type="entry name" value="DUF4131"/>
</dbReference>
<feature type="transmembrane region" description="Helical" evidence="6">
    <location>
        <begin position="428"/>
        <end position="448"/>
    </location>
</feature>
<feature type="transmembrane region" description="Helical" evidence="6">
    <location>
        <begin position="486"/>
        <end position="506"/>
    </location>
</feature>
<protein>
    <submittedName>
        <fullName evidence="9">ComEC family competence protein</fullName>
    </submittedName>
</protein>
<keyword evidence="4 6" id="KW-1133">Transmembrane helix</keyword>
<evidence type="ECO:0000259" key="8">
    <source>
        <dbReference type="Pfam" id="PF13567"/>
    </source>
</evidence>
<feature type="transmembrane region" description="Helical" evidence="6">
    <location>
        <begin position="36"/>
        <end position="53"/>
    </location>
</feature>
<dbReference type="InterPro" id="IPR052159">
    <property type="entry name" value="Competence_DNA_uptake"/>
</dbReference>
<dbReference type="AlphaFoldDB" id="A0A5B8W619"/>
<feature type="transmembrane region" description="Helical" evidence="6">
    <location>
        <begin position="336"/>
        <end position="353"/>
    </location>
</feature>
<accession>A0A5B8W619</accession>
<keyword evidence="2" id="KW-1003">Cell membrane</keyword>
<feature type="transmembrane region" description="Helical" evidence="6">
    <location>
        <begin position="291"/>
        <end position="307"/>
    </location>
</feature>
<evidence type="ECO:0000313" key="10">
    <source>
        <dbReference type="Proteomes" id="UP000321362"/>
    </source>
</evidence>
<dbReference type="NCBIfam" id="TIGR00360">
    <property type="entry name" value="ComEC_N-term"/>
    <property type="match status" value="1"/>
</dbReference>
<keyword evidence="5 6" id="KW-0472">Membrane</keyword>
<evidence type="ECO:0000313" key="9">
    <source>
        <dbReference type="EMBL" id="QEC78396.1"/>
    </source>
</evidence>
<reference evidence="9 10" key="1">
    <citation type="journal article" date="2013" name="J. Microbiol.">
        <title>Mucilaginibacter ginsenosidivorax sp. nov., with ginsenoside converting activity isolated from sediment.</title>
        <authorList>
            <person name="Kim J.K."/>
            <person name="Choi T.E."/>
            <person name="Liu Q.M."/>
            <person name="Park H.Y."/>
            <person name="Yi T.H."/>
            <person name="Yoon M.H."/>
            <person name="Kim S.C."/>
            <person name="Im W.T."/>
        </authorList>
    </citation>
    <scope>NUCLEOTIDE SEQUENCE [LARGE SCALE GENOMIC DNA]</scope>
    <source>
        <strain evidence="9 10">KHI28</strain>
    </source>
</reference>
<evidence type="ECO:0000256" key="3">
    <source>
        <dbReference type="ARBA" id="ARBA00022692"/>
    </source>
</evidence>
<gene>
    <name evidence="9" type="ORF">FSB76_21520</name>
</gene>
<feature type="transmembrane region" description="Helical" evidence="6">
    <location>
        <begin position="365"/>
        <end position="384"/>
    </location>
</feature>
<keyword evidence="10" id="KW-1185">Reference proteome</keyword>
<evidence type="ECO:0000259" key="7">
    <source>
        <dbReference type="Pfam" id="PF03772"/>
    </source>
</evidence>
<dbReference type="OrthoDB" id="9761531at2"/>